<dbReference type="EMBL" id="NWVC01000002">
    <property type="protein sequence ID" value="PCG14997.1"/>
    <property type="molecule type" value="Genomic_DNA"/>
</dbReference>
<name>A0A2A4I7P6_9SPHN</name>
<dbReference type="RefSeq" id="WP_066713210.1">
    <property type="nucleotide sequence ID" value="NZ_JBHIWA010000026.1"/>
</dbReference>
<accession>A0A2A4I7P6</accession>
<evidence type="ECO:0000313" key="3">
    <source>
        <dbReference type="Proteomes" id="UP000218323"/>
    </source>
</evidence>
<evidence type="ECO:0000256" key="1">
    <source>
        <dbReference type="SAM" id="SignalP"/>
    </source>
</evidence>
<organism evidence="2 3">
    <name type="scientific">Sphingomonas adhaesiva</name>
    <dbReference type="NCBI Taxonomy" id="28212"/>
    <lineage>
        <taxon>Bacteria</taxon>
        <taxon>Pseudomonadati</taxon>
        <taxon>Pseudomonadota</taxon>
        <taxon>Alphaproteobacteria</taxon>
        <taxon>Sphingomonadales</taxon>
        <taxon>Sphingomonadaceae</taxon>
        <taxon>Sphingomonas</taxon>
    </lineage>
</organism>
<comment type="caution">
    <text evidence="2">The sequence shown here is derived from an EMBL/GenBank/DDBJ whole genome shotgun (WGS) entry which is preliminary data.</text>
</comment>
<feature type="signal peptide" evidence="1">
    <location>
        <begin position="1"/>
        <end position="22"/>
    </location>
</feature>
<keyword evidence="3" id="KW-1185">Reference proteome</keyword>
<keyword evidence="1" id="KW-0732">Signal</keyword>
<reference evidence="2 3" key="1">
    <citation type="submission" date="2017-09" db="EMBL/GenBank/DDBJ databases">
        <title>Sphingomonas adhaesiva DSM 7418, whole genome shotgun sequence.</title>
        <authorList>
            <person name="Feng G."/>
            <person name="Zhu H."/>
        </authorList>
    </citation>
    <scope>NUCLEOTIDE SEQUENCE [LARGE SCALE GENOMIC DNA]</scope>
    <source>
        <strain evidence="2 3">DSM 7418</strain>
    </source>
</reference>
<dbReference type="AlphaFoldDB" id="A0A2A4I7P6"/>
<evidence type="ECO:0000313" key="2">
    <source>
        <dbReference type="EMBL" id="PCG14997.1"/>
    </source>
</evidence>
<proteinExistence type="predicted"/>
<gene>
    <name evidence="2" type="ORF">COA07_05380</name>
</gene>
<feature type="chain" id="PRO_5013285938" evidence="1">
    <location>
        <begin position="23"/>
        <end position="176"/>
    </location>
</feature>
<sequence length="176" mass="18106">MIGARTLPAALAAVLATAPAAADPLVLTKSVTTVSDPLGNTVPRALPGSVTDYRTLVNNPLANLARPVRSVVLVEPLPANVILYVRDLAGAGKGPVEFADGSLLGTGLASSGLSLSYSAAAPAGDGVEFSDGASWAYQPAPDANGYDARVRAIRLTLSGTFATNTSFQLRYRVRIR</sequence>
<protein>
    <submittedName>
        <fullName evidence="2">Uncharacterized protein</fullName>
    </submittedName>
</protein>
<dbReference type="Proteomes" id="UP000218323">
    <property type="component" value="Unassembled WGS sequence"/>
</dbReference>